<evidence type="ECO:0000256" key="10">
    <source>
        <dbReference type="SAM" id="Phobius"/>
    </source>
</evidence>
<proteinExistence type="inferred from homology"/>
<feature type="transmembrane region" description="Helical" evidence="10">
    <location>
        <begin position="494"/>
        <end position="512"/>
    </location>
</feature>
<keyword evidence="6 10" id="KW-1133">Transmembrane helix</keyword>
<evidence type="ECO:0000313" key="11">
    <source>
        <dbReference type="EMBL" id="GAA4779245.1"/>
    </source>
</evidence>
<comment type="similarity">
    <text evidence="2 9">Belongs to the membrane-bound acyltransferase family.</text>
</comment>
<keyword evidence="12" id="KW-1185">Reference proteome</keyword>
<dbReference type="EMBL" id="BAABIQ010000002">
    <property type="protein sequence ID" value="GAA4779245.1"/>
    <property type="molecule type" value="Genomic_DNA"/>
</dbReference>
<feature type="transmembrane region" description="Helical" evidence="10">
    <location>
        <begin position="175"/>
        <end position="194"/>
    </location>
</feature>
<dbReference type="InterPro" id="IPR051085">
    <property type="entry name" value="MB_O-acyltransferase"/>
</dbReference>
<evidence type="ECO:0000256" key="1">
    <source>
        <dbReference type="ARBA" id="ARBA00004651"/>
    </source>
</evidence>
<feature type="transmembrane region" description="Helical" evidence="10">
    <location>
        <begin position="30"/>
        <end position="50"/>
    </location>
</feature>
<keyword evidence="4 9" id="KW-0808">Transferase</keyword>
<accession>A0ABP9AF42</accession>
<name>A0ABP9AF42_9SPHI</name>
<feature type="transmembrane region" description="Helical" evidence="10">
    <location>
        <begin position="407"/>
        <end position="427"/>
    </location>
</feature>
<dbReference type="PANTHER" id="PTHR13285">
    <property type="entry name" value="ACYLTRANSFERASE"/>
    <property type="match status" value="1"/>
</dbReference>
<reference evidence="12" key="1">
    <citation type="journal article" date="2019" name="Int. J. Syst. Evol. Microbiol.">
        <title>The Global Catalogue of Microorganisms (GCM) 10K type strain sequencing project: providing services to taxonomists for standard genome sequencing and annotation.</title>
        <authorList>
            <consortium name="The Broad Institute Genomics Platform"/>
            <consortium name="The Broad Institute Genome Sequencing Center for Infectious Disease"/>
            <person name="Wu L."/>
            <person name="Ma J."/>
        </authorList>
    </citation>
    <scope>NUCLEOTIDE SEQUENCE [LARGE SCALE GENOMIC DNA]</scope>
    <source>
        <strain evidence="12">JCM 18200</strain>
    </source>
</reference>
<evidence type="ECO:0000256" key="2">
    <source>
        <dbReference type="ARBA" id="ARBA00010323"/>
    </source>
</evidence>
<keyword evidence="5 10" id="KW-0812">Transmembrane</keyword>
<feature type="transmembrane region" description="Helical" evidence="10">
    <location>
        <begin position="102"/>
        <end position="121"/>
    </location>
</feature>
<evidence type="ECO:0000313" key="12">
    <source>
        <dbReference type="Proteomes" id="UP001501411"/>
    </source>
</evidence>
<evidence type="ECO:0000256" key="9">
    <source>
        <dbReference type="PIRNR" id="PIRNR016636"/>
    </source>
</evidence>
<sequence length="554" mass="64833">MEWRLNLPSIEIDFQALVQLFLYDPKNPLLFNNGFFVFFFAFFIILYYLFRNHYAIRRYIFCAFSLYFFYKASGYFVALVVISALVNYLLSHALYKRRAQAYRSLMLLCCIFFNLGVLFYFKYTNFFIATANQFLHTHFNTLNILLPIGISFYTFENLSYNIDVYRRDFKPAKRFSEYLLFLSFFPKLMMGPIVRAHDFVPQINKPYYLSNSAFTTGFYLIISGLIKKLIISDYITLNFVDYVFDDPLRYTGLENLFAVYGYAIVIYCDFSGYSDIAIGIAKWLGVTIPPNFMSPYQSKDITEFWRRWHISLSSWLRDYLYIPLGGNRNSTIGTWLFCSLFFVAIFFGSKHLLHFSNQYAGILCGTIFIILLIPGIVKWKFKGVAANMNLLTTMLLGGFWHGASFNFLIWGALHGIALAIHKIWMLLTGKWMDGLKNTWVYQTLAVLLTFHFVCFCWVFFKARDYDTALVMLDKIAHKFTLNVWQGFFGNYKTVLGMMVLALGIHFIPDNLAGRTIERMERVPLIAYILVFFIFLLLYGVFKSAEPVMPIYLQF</sequence>
<keyword evidence="7 9" id="KW-0472">Membrane</keyword>
<keyword evidence="3 9" id="KW-1003">Cell membrane</keyword>
<evidence type="ECO:0000256" key="3">
    <source>
        <dbReference type="ARBA" id="ARBA00022475"/>
    </source>
</evidence>
<evidence type="ECO:0000256" key="8">
    <source>
        <dbReference type="ARBA" id="ARBA00023315"/>
    </source>
</evidence>
<evidence type="ECO:0000256" key="7">
    <source>
        <dbReference type="ARBA" id="ARBA00023136"/>
    </source>
</evidence>
<gene>
    <name evidence="11" type="ORF">GCM10023231_02450</name>
</gene>
<evidence type="ECO:0000256" key="5">
    <source>
        <dbReference type="ARBA" id="ARBA00022692"/>
    </source>
</evidence>
<comment type="subcellular location">
    <subcellularLocation>
        <location evidence="1">Cell membrane</location>
        <topology evidence="1">Multi-pass membrane protein</topology>
    </subcellularLocation>
</comment>
<dbReference type="RefSeq" id="WP_345229862.1">
    <property type="nucleotide sequence ID" value="NZ_BAABIQ010000002.1"/>
</dbReference>
<feature type="transmembrane region" description="Helical" evidence="10">
    <location>
        <begin position="332"/>
        <end position="353"/>
    </location>
</feature>
<evidence type="ECO:0000256" key="4">
    <source>
        <dbReference type="ARBA" id="ARBA00022679"/>
    </source>
</evidence>
<dbReference type="PIRSF" id="PIRSF500217">
    <property type="entry name" value="AlgI"/>
    <property type="match status" value="1"/>
</dbReference>
<feature type="transmembrane region" description="Helical" evidence="10">
    <location>
        <begin position="524"/>
        <end position="541"/>
    </location>
</feature>
<feature type="transmembrane region" description="Helical" evidence="10">
    <location>
        <begin position="206"/>
        <end position="226"/>
    </location>
</feature>
<keyword evidence="8 9" id="KW-0012">Acyltransferase</keyword>
<dbReference type="InterPro" id="IPR004299">
    <property type="entry name" value="MBOAT_fam"/>
</dbReference>
<protein>
    <submittedName>
        <fullName evidence="11">MBOAT family protein</fullName>
    </submittedName>
</protein>
<comment type="caution">
    <text evidence="11">The sequence shown here is derived from an EMBL/GenBank/DDBJ whole genome shotgun (WGS) entry which is preliminary data.</text>
</comment>
<dbReference type="InterPro" id="IPR024194">
    <property type="entry name" value="Ac/AlaTfrase_AlgI/DltB"/>
</dbReference>
<feature type="transmembrane region" description="Helical" evidence="10">
    <location>
        <begin position="439"/>
        <end position="460"/>
    </location>
</feature>
<feature type="transmembrane region" description="Helical" evidence="10">
    <location>
        <begin position="359"/>
        <end position="377"/>
    </location>
</feature>
<dbReference type="Pfam" id="PF03062">
    <property type="entry name" value="MBOAT"/>
    <property type="match status" value="1"/>
</dbReference>
<organism evidence="11 12">
    <name type="scientific">Olivibacter ginsenosidimutans</name>
    <dbReference type="NCBI Taxonomy" id="1176537"/>
    <lineage>
        <taxon>Bacteria</taxon>
        <taxon>Pseudomonadati</taxon>
        <taxon>Bacteroidota</taxon>
        <taxon>Sphingobacteriia</taxon>
        <taxon>Sphingobacteriales</taxon>
        <taxon>Sphingobacteriaceae</taxon>
        <taxon>Olivibacter</taxon>
    </lineage>
</organism>
<dbReference type="PANTHER" id="PTHR13285:SF23">
    <property type="entry name" value="TEICHOIC ACID D-ALANYLTRANSFERASE"/>
    <property type="match status" value="1"/>
</dbReference>
<dbReference type="InterPro" id="IPR028362">
    <property type="entry name" value="AlgI"/>
</dbReference>
<evidence type="ECO:0000256" key="6">
    <source>
        <dbReference type="ARBA" id="ARBA00022989"/>
    </source>
</evidence>
<dbReference type="PIRSF" id="PIRSF016636">
    <property type="entry name" value="AlgI_DltB"/>
    <property type="match status" value="1"/>
</dbReference>
<dbReference type="Proteomes" id="UP001501411">
    <property type="component" value="Unassembled WGS sequence"/>
</dbReference>